<proteinExistence type="predicted"/>
<dbReference type="AlphaFoldDB" id="A0A8S1F0V0"/>
<feature type="transmembrane region" description="Helical" evidence="1">
    <location>
        <begin position="28"/>
        <end position="49"/>
    </location>
</feature>
<keyword evidence="1" id="KW-0812">Transmembrane</keyword>
<evidence type="ECO:0000256" key="1">
    <source>
        <dbReference type="SAM" id="Phobius"/>
    </source>
</evidence>
<dbReference type="OrthoDB" id="5781905at2759"/>
<name>A0A8S1F0V0_9PELO</name>
<reference evidence="2 3" key="1">
    <citation type="submission" date="2020-04" db="EMBL/GenBank/DDBJ databases">
        <authorList>
            <person name="Laetsch R D."/>
            <person name="Stevens L."/>
            <person name="Kumar S."/>
            <person name="Blaxter L. M."/>
        </authorList>
    </citation>
    <scope>NUCLEOTIDE SEQUENCE [LARGE SCALE GENOMIC DNA]</scope>
</reference>
<comment type="caution">
    <text evidence="2">The sequence shown here is derived from an EMBL/GenBank/DDBJ whole genome shotgun (WGS) entry which is preliminary data.</text>
</comment>
<evidence type="ECO:0000313" key="3">
    <source>
        <dbReference type="Proteomes" id="UP000494206"/>
    </source>
</evidence>
<evidence type="ECO:0000313" key="2">
    <source>
        <dbReference type="EMBL" id="CAB3406013.1"/>
    </source>
</evidence>
<dbReference type="EMBL" id="CADEPM010000005">
    <property type="protein sequence ID" value="CAB3406013.1"/>
    <property type="molecule type" value="Genomic_DNA"/>
</dbReference>
<organism evidence="2 3">
    <name type="scientific">Caenorhabditis bovis</name>
    <dbReference type="NCBI Taxonomy" id="2654633"/>
    <lineage>
        <taxon>Eukaryota</taxon>
        <taxon>Metazoa</taxon>
        <taxon>Ecdysozoa</taxon>
        <taxon>Nematoda</taxon>
        <taxon>Chromadorea</taxon>
        <taxon>Rhabditida</taxon>
        <taxon>Rhabditina</taxon>
        <taxon>Rhabditomorpha</taxon>
        <taxon>Rhabditoidea</taxon>
        <taxon>Rhabditidae</taxon>
        <taxon>Peloderinae</taxon>
        <taxon>Caenorhabditis</taxon>
    </lineage>
</organism>
<keyword evidence="1" id="KW-1133">Transmembrane helix</keyword>
<keyword evidence="3" id="KW-1185">Reference proteome</keyword>
<keyword evidence="1" id="KW-0472">Membrane</keyword>
<sequence length="128" mass="15011">MPLARIARAFHYFIISTRYLFSDSRQRIVAYVLIFLCFLTPSSSSFILYQGTTPKFEYLGVESFRQMSQVDRRTVYSFCKLVVLNPDKINLNPRHLLQAKPICEQFILGLKKFRELEKSRHNLQGSVL</sequence>
<gene>
    <name evidence="2" type="ORF">CBOVIS_LOCUS8143</name>
</gene>
<dbReference type="Proteomes" id="UP000494206">
    <property type="component" value="Unassembled WGS sequence"/>
</dbReference>
<protein>
    <submittedName>
        <fullName evidence="2">Uncharacterized protein</fullName>
    </submittedName>
</protein>
<accession>A0A8S1F0V0</accession>